<gene>
    <name evidence="1" type="ORF">FDK13_25140</name>
</gene>
<comment type="caution">
    <text evidence="1">The sequence shown here is derived from an EMBL/GenBank/DDBJ whole genome shotgun (WGS) entry which is preliminary data.</text>
</comment>
<name>A0A4U6CVW0_9BACT</name>
<dbReference type="EMBL" id="SZVO01000013">
    <property type="protein sequence ID" value="TKT88919.1"/>
    <property type="molecule type" value="Genomic_DNA"/>
</dbReference>
<dbReference type="Proteomes" id="UP000304900">
    <property type="component" value="Unassembled WGS sequence"/>
</dbReference>
<dbReference type="AlphaFoldDB" id="A0A4U6CVW0"/>
<dbReference type="SUPFAM" id="SSF63380">
    <property type="entry name" value="Riboflavin synthase domain-like"/>
    <property type="match status" value="1"/>
</dbReference>
<dbReference type="Gene3D" id="2.40.30.10">
    <property type="entry name" value="Translation factors"/>
    <property type="match status" value="1"/>
</dbReference>
<keyword evidence="2" id="KW-1185">Reference proteome</keyword>
<dbReference type="OrthoDB" id="649820at2"/>
<dbReference type="InterPro" id="IPR017938">
    <property type="entry name" value="Riboflavin_synthase-like_b-brl"/>
</dbReference>
<protein>
    <submittedName>
        <fullName evidence="1">Siderophore-interacting protein</fullName>
    </submittedName>
</protein>
<evidence type="ECO:0000313" key="2">
    <source>
        <dbReference type="Proteomes" id="UP000304900"/>
    </source>
</evidence>
<evidence type="ECO:0000313" key="1">
    <source>
        <dbReference type="EMBL" id="TKT88919.1"/>
    </source>
</evidence>
<organism evidence="1 2">
    <name type="scientific">Dyadobacter frigoris</name>
    <dbReference type="NCBI Taxonomy" id="2576211"/>
    <lineage>
        <taxon>Bacteria</taxon>
        <taxon>Pseudomonadati</taxon>
        <taxon>Bacteroidota</taxon>
        <taxon>Cytophagia</taxon>
        <taxon>Cytophagales</taxon>
        <taxon>Spirosomataceae</taxon>
        <taxon>Dyadobacter</taxon>
    </lineage>
</organism>
<accession>A0A4U6CVW0</accession>
<proteinExistence type="predicted"/>
<reference evidence="1 2" key="1">
    <citation type="submission" date="2019-05" db="EMBL/GenBank/DDBJ databases">
        <title>Dyadobacter AR-3-8 sp. nov., isolated from arctic soil.</title>
        <authorList>
            <person name="Chaudhary D.K."/>
        </authorList>
    </citation>
    <scope>NUCLEOTIDE SEQUENCE [LARGE SCALE GENOMIC DNA]</scope>
    <source>
        <strain evidence="1 2">AR-3-8</strain>
    </source>
</reference>
<sequence>MTNGLKKAVFNLMDKAFTQEGFVLAIRKWQPEMMYEIDLHLPEVDMNKWNTIPRLKCKVAEFEYRDYTPAKWDVEKRICTMLIETEHNGHGSAWTKNLQAGDTILFAPAHAAQLPSRPGKIVCFGDGSALGHFLALKQLTNRNEYPFEAVIFLNEDYTLPDYFKNKNPEFKFVMMPGANSLDSLNQFSENKRMSDYTAVYIAGFIPMVTGLRKILKKNPYLTAKIFAHGFWS</sequence>
<dbReference type="RefSeq" id="WP_137342773.1">
    <property type="nucleotide sequence ID" value="NZ_BSQH01000028.1"/>
</dbReference>